<evidence type="ECO:0000256" key="1">
    <source>
        <dbReference type="ARBA" id="ARBA00022679"/>
    </source>
</evidence>
<proteinExistence type="predicted"/>
<dbReference type="Proteomes" id="UP000322918">
    <property type="component" value="Unassembled WGS sequence"/>
</dbReference>
<protein>
    <submittedName>
        <fullName evidence="3">Glycosyltransferase family 4 protein</fullName>
    </submittedName>
</protein>
<sequence>MTPIFLTSLFPNELRTEILKNSKGPIANANDSLQWAYLKGISDFHQDCRVISSPNIGAFPFKYRSPYFKGGEFDAGFVRYGRCVGFLNLVAIKHFSRFLNIRRVLHGWIKQTKGEMVIVVYDLHPPFLMAALLAKKSYPNAKICLIVPDLYDFTGNPKNLLYHFWGVFEKWMLNMCIPSVDAYVLISKHMKDRLPINKKPYIIIEGIYNPQKAEVVEVDKKAKDMKTVFYSGALNARNGILFLVKSFKLIKQDNYRLLICGDGESREEIKSEALKDKRIIYKGQVPRGEAMKLQRSSTLLVSPRLPDNEFTKYSFPSKIIEYLASGVPTLMYKLEGIPDEYYDHCYSLDDTSISSLADKIESICQQSKEVLSAKGRSAQKFVYQNKNPHVQVDKMVKMVYKLFEQ</sequence>
<gene>
    <name evidence="3" type="ORF">F1649_05660</name>
</gene>
<dbReference type="Pfam" id="PF00534">
    <property type="entry name" value="Glycos_transf_1"/>
    <property type="match status" value="1"/>
</dbReference>
<evidence type="ECO:0000313" key="3">
    <source>
        <dbReference type="EMBL" id="KAA8484660.1"/>
    </source>
</evidence>
<dbReference type="AlphaFoldDB" id="A0A5M9HD51"/>
<evidence type="ECO:0000313" key="4">
    <source>
        <dbReference type="Proteomes" id="UP000322918"/>
    </source>
</evidence>
<dbReference type="Gene3D" id="3.40.50.2000">
    <property type="entry name" value="Glycogen Phosphorylase B"/>
    <property type="match status" value="2"/>
</dbReference>
<name>A0A5M9HD51_9SPHI</name>
<feature type="domain" description="Glycosyl transferase family 1" evidence="2">
    <location>
        <begin position="218"/>
        <end position="368"/>
    </location>
</feature>
<keyword evidence="4" id="KW-1185">Reference proteome</keyword>
<dbReference type="EMBL" id="VWNE01000007">
    <property type="protein sequence ID" value="KAA8484660.1"/>
    <property type="molecule type" value="Genomic_DNA"/>
</dbReference>
<dbReference type="SUPFAM" id="SSF53756">
    <property type="entry name" value="UDP-Glycosyltransferase/glycogen phosphorylase"/>
    <property type="match status" value="1"/>
</dbReference>
<dbReference type="GO" id="GO:0016757">
    <property type="term" value="F:glycosyltransferase activity"/>
    <property type="evidence" value="ECO:0007669"/>
    <property type="project" value="InterPro"/>
</dbReference>
<dbReference type="PANTHER" id="PTHR46401">
    <property type="entry name" value="GLYCOSYLTRANSFERASE WBBK-RELATED"/>
    <property type="match status" value="1"/>
</dbReference>
<dbReference type="OrthoDB" id="9790710at2"/>
<evidence type="ECO:0000259" key="2">
    <source>
        <dbReference type="Pfam" id="PF00534"/>
    </source>
</evidence>
<comment type="caution">
    <text evidence="3">The sequence shown here is derived from an EMBL/GenBank/DDBJ whole genome shotgun (WGS) entry which is preliminary data.</text>
</comment>
<reference evidence="3 4" key="1">
    <citation type="submission" date="2019-09" db="EMBL/GenBank/DDBJ databases">
        <title>Pararcticibacter amylolyticus gen. nov., sp. nov., isolated from a rottenly hemp rope, and reclassification of Pedobacter tournemirensis as Pararcticibacter tournemirensis comb. nov.</title>
        <authorList>
            <person name="Cai Y."/>
        </authorList>
    </citation>
    <scope>NUCLEOTIDE SEQUENCE [LARGE SCALE GENOMIC DNA]</scope>
    <source>
        <strain evidence="3 4">TF5-37.2-LB10</strain>
    </source>
</reference>
<dbReference type="PANTHER" id="PTHR46401:SF2">
    <property type="entry name" value="GLYCOSYLTRANSFERASE WBBK-RELATED"/>
    <property type="match status" value="1"/>
</dbReference>
<dbReference type="RefSeq" id="WP_141816893.1">
    <property type="nucleotide sequence ID" value="NZ_VWNE01000007.1"/>
</dbReference>
<keyword evidence="1 3" id="KW-0808">Transferase</keyword>
<dbReference type="InterPro" id="IPR001296">
    <property type="entry name" value="Glyco_trans_1"/>
</dbReference>
<accession>A0A5M9HD51</accession>
<organism evidence="3 4">
    <name type="scientific">Arcticibacter tournemirensis</name>
    <dbReference type="NCBI Taxonomy" id="699437"/>
    <lineage>
        <taxon>Bacteria</taxon>
        <taxon>Pseudomonadati</taxon>
        <taxon>Bacteroidota</taxon>
        <taxon>Sphingobacteriia</taxon>
        <taxon>Sphingobacteriales</taxon>
        <taxon>Sphingobacteriaceae</taxon>
        <taxon>Arcticibacter</taxon>
    </lineage>
</organism>